<gene>
    <name evidence="1" type="ORF">EJ05DRAFT_86820</name>
</gene>
<reference evidence="1" key="1">
    <citation type="journal article" date="2020" name="Stud. Mycol.">
        <title>101 Dothideomycetes genomes: a test case for predicting lifestyles and emergence of pathogens.</title>
        <authorList>
            <person name="Haridas S."/>
            <person name="Albert R."/>
            <person name="Binder M."/>
            <person name="Bloem J."/>
            <person name="Labutti K."/>
            <person name="Salamov A."/>
            <person name="Andreopoulos B."/>
            <person name="Baker S."/>
            <person name="Barry K."/>
            <person name="Bills G."/>
            <person name="Bluhm B."/>
            <person name="Cannon C."/>
            <person name="Castanera R."/>
            <person name="Culley D."/>
            <person name="Daum C."/>
            <person name="Ezra D."/>
            <person name="Gonzalez J."/>
            <person name="Henrissat B."/>
            <person name="Kuo A."/>
            <person name="Liang C."/>
            <person name="Lipzen A."/>
            <person name="Lutzoni F."/>
            <person name="Magnuson J."/>
            <person name="Mondo S."/>
            <person name="Nolan M."/>
            <person name="Ohm R."/>
            <person name="Pangilinan J."/>
            <person name="Park H.-J."/>
            <person name="Ramirez L."/>
            <person name="Alfaro M."/>
            <person name="Sun H."/>
            <person name="Tritt A."/>
            <person name="Yoshinaga Y."/>
            <person name="Zwiers L.-H."/>
            <person name="Turgeon B."/>
            <person name="Goodwin S."/>
            <person name="Spatafora J."/>
            <person name="Crous P."/>
            <person name="Grigoriev I."/>
        </authorList>
    </citation>
    <scope>NUCLEOTIDE SEQUENCE</scope>
    <source>
        <strain evidence="1">CBS 121739</strain>
    </source>
</reference>
<dbReference type="GeneID" id="54491076"/>
<evidence type="ECO:0000313" key="1">
    <source>
        <dbReference type="EMBL" id="KAF2756028.1"/>
    </source>
</evidence>
<name>A0A6A6VZD1_9PEZI</name>
<dbReference type="RefSeq" id="XP_033598479.1">
    <property type="nucleotide sequence ID" value="XM_033750022.1"/>
</dbReference>
<organism evidence="1 2">
    <name type="scientific">Pseudovirgaria hyperparasitica</name>
    <dbReference type="NCBI Taxonomy" id="470096"/>
    <lineage>
        <taxon>Eukaryota</taxon>
        <taxon>Fungi</taxon>
        <taxon>Dikarya</taxon>
        <taxon>Ascomycota</taxon>
        <taxon>Pezizomycotina</taxon>
        <taxon>Dothideomycetes</taxon>
        <taxon>Dothideomycetes incertae sedis</taxon>
        <taxon>Acrospermales</taxon>
        <taxon>Acrospermaceae</taxon>
        <taxon>Pseudovirgaria</taxon>
    </lineage>
</organism>
<dbReference type="AlphaFoldDB" id="A0A6A6VZD1"/>
<keyword evidence="2" id="KW-1185">Reference proteome</keyword>
<evidence type="ECO:0000313" key="2">
    <source>
        <dbReference type="Proteomes" id="UP000799437"/>
    </source>
</evidence>
<sequence>MLANSRPPFLLGRTQYSRVLLRKISWLVTWWSLSKMCCSLCSFSLQIFARVAVELWRRKVCVCVCAGSSLAKRESLKDMPVPGRRGESHERCVCK</sequence>
<protein>
    <submittedName>
        <fullName evidence="1">Uncharacterized protein</fullName>
    </submittedName>
</protein>
<dbReference type="Proteomes" id="UP000799437">
    <property type="component" value="Unassembled WGS sequence"/>
</dbReference>
<dbReference type="EMBL" id="ML996576">
    <property type="protein sequence ID" value="KAF2756028.1"/>
    <property type="molecule type" value="Genomic_DNA"/>
</dbReference>
<proteinExistence type="predicted"/>
<accession>A0A6A6VZD1</accession>